<dbReference type="Gene3D" id="2.10.109.10">
    <property type="entry name" value="Umud Fragment, subunit A"/>
    <property type="match status" value="1"/>
</dbReference>
<dbReference type="Gene3D" id="1.10.260.40">
    <property type="entry name" value="lambda repressor-like DNA-binding domains"/>
    <property type="match status" value="1"/>
</dbReference>
<sequence>MANNLKRLRNWRGLSQEALAERMGTSRNQITKLEAGTRRLSDVWIDRAAPALDVDPGMLVSEKLDLEPRELTRVAVEHEDDDHARSDEPGAESGVSSIGPYRGTLPGAIPDLDAAGGAGPGENSLIYSTVGGNGLTYSADAVRGEIVLPSYLLSEFTRSKPGVVHAVRVRGDSMEMTLLSGDRVFADTNDHNIGQGGVFVIVDHRYGDEVLVKRLRRTGRGAAAQIVLVSDNPKQGDDERHPDEVTIVGRAIARLTRL</sequence>
<dbReference type="GO" id="GO:0003677">
    <property type="term" value="F:DNA binding"/>
    <property type="evidence" value="ECO:0007669"/>
    <property type="project" value="UniProtKB-KW"/>
</dbReference>
<dbReference type="AlphaFoldDB" id="A0A4R7BWN1"/>
<protein>
    <submittedName>
        <fullName evidence="6">Peptidase S24-like protein</fullName>
    </submittedName>
</protein>
<dbReference type="InterPro" id="IPR039418">
    <property type="entry name" value="LexA-like"/>
</dbReference>
<keyword evidence="7" id="KW-1185">Reference proteome</keyword>
<evidence type="ECO:0000259" key="5">
    <source>
        <dbReference type="PROSITE" id="PS50943"/>
    </source>
</evidence>
<dbReference type="EMBL" id="SNZR01000013">
    <property type="protein sequence ID" value="TDR90328.1"/>
    <property type="molecule type" value="Genomic_DNA"/>
</dbReference>
<reference evidence="6 7" key="1">
    <citation type="submission" date="2019-03" db="EMBL/GenBank/DDBJ databases">
        <title>Genomic Encyclopedia of Type Strains, Phase IV (KMG-IV): sequencing the most valuable type-strain genomes for metagenomic binning, comparative biology and taxonomic classification.</title>
        <authorList>
            <person name="Goeker M."/>
        </authorList>
    </citation>
    <scope>NUCLEOTIDE SEQUENCE [LARGE SCALE GENOMIC DNA]</scope>
    <source>
        <strain evidence="6 7">DSM 25903</strain>
    </source>
</reference>
<keyword evidence="1" id="KW-0805">Transcription regulation</keyword>
<dbReference type="PANTHER" id="PTHR40661">
    <property type="match status" value="1"/>
</dbReference>
<name>A0A4R7BWN1_9HYPH</name>
<feature type="domain" description="HTH cro/C1-type" evidence="5">
    <location>
        <begin position="5"/>
        <end position="59"/>
    </location>
</feature>
<dbReference type="PROSITE" id="PS50943">
    <property type="entry name" value="HTH_CROC1"/>
    <property type="match status" value="1"/>
</dbReference>
<dbReference type="CDD" id="cd06529">
    <property type="entry name" value="S24_LexA-like"/>
    <property type="match status" value="1"/>
</dbReference>
<evidence type="ECO:0000313" key="7">
    <source>
        <dbReference type="Proteomes" id="UP000295122"/>
    </source>
</evidence>
<evidence type="ECO:0000256" key="2">
    <source>
        <dbReference type="ARBA" id="ARBA00023125"/>
    </source>
</evidence>
<feature type="region of interest" description="Disordered" evidence="4">
    <location>
        <begin position="77"/>
        <end position="102"/>
    </location>
</feature>
<dbReference type="SUPFAM" id="SSF47413">
    <property type="entry name" value="lambda repressor-like DNA-binding domains"/>
    <property type="match status" value="1"/>
</dbReference>
<evidence type="ECO:0000256" key="4">
    <source>
        <dbReference type="SAM" id="MobiDB-lite"/>
    </source>
</evidence>
<dbReference type="SMART" id="SM00530">
    <property type="entry name" value="HTH_XRE"/>
    <property type="match status" value="1"/>
</dbReference>
<proteinExistence type="predicted"/>
<dbReference type="SUPFAM" id="SSF51306">
    <property type="entry name" value="LexA/Signal peptidase"/>
    <property type="match status" value="1"/>
</dbReference>
<dbReference type="OrthoDB" id="528805at2"/>
<accession>A0A4R7BWN1</accession>
<gene>
    <name evidence="6" type="ORF">EV668_3177</name>
</gene>
<evidence type="ECO:0000256" key="3">
    <source>
        <dbReference type="ARBA" id="ARBA00023163"/>
    </source>
</evidence>
<evidence type="ECO:0000256" key="1">
    <source>
        <dbReference type="ARBA" id="ARBA00023015"/>
    </source>
</evidence>
<keyword evidence="3" id="KW-0804">Transcription</keyword>
<comment type="caution">
    <text evidence="6">The sequence shown here is derived from an EMBL/GenBank/DDBJ whole genome shotgun (WGS) entry which is preliminary data.</text>
</comment>
<evidence type="ECO:0000313" key="6">
    <source>
        <dbReference type="EMBL" id="TDR90328.1"/>
    </source>
</evidence>
<dbReference type="InterPro" id="IPR015927">
    <property type="entry name" value="Peptidase_S24_S26A/B/C"/>
</dbReference>
<dbReference type="Pfam" id="PF13560">
    <property type="entry name" value="HTH_31"/>
    <property type="match status" value="1"/>
</dbReference>
<dbReference type="InterPro" id="IPR036286">
    <property type="entry name" value="LexA/Signal_pep-like_sf"/>
</dbReference>
<organism evidence="6 7">
    <name type="scientific">Enterovirga rhinocerotis</name>
    <dbReference type="NCBI Taxonomy" id="1339210"/>
    <lineage>
        <taxon>Bacteria</taxon>
        <taxon>Pseudomonadati</taxon>
        <taxon>Pseudomonadota</taxon>
        <taxon>Alphaproteobacteria</taxon>
        <taxon>Hyphomicrobiales</taxon>
        <taxon>Methylobacteriaceae</taxon>
        <taxon>Enterovirga</taxon>
    </lineage>
</organism>
<dbReference type="Proteomes" id="UP000295122">
    <property type="component" value="Unassembled WGS sequence"/>
</dbReference>
<dbReference type="PANTHER" id="PTHR40661:SF3">
    <property type="entry name" value="FELS-1 PROPHAGE TRANSCRIPTIONAL REGULATOR"/>
    <property type="match status" value="1"/>
</dbReference>
<feature type="compositionally biased region" description="Basic and acidic residues" evidence="4">
    <location>
        <begin position="77"/>
        <end position="88"/>
    </location>
</feature>
<dbReference type="InterPro" id="IPR010982">
    <property type="entry name" value="Lambda_DNA-bd_dom_sf"/>
</dbReference>
<dbReference type="InterPro" id="IPR001387">
    <property type="entry name" value="Cro/C1-type_HTH"/>
</dbReference>
<dbReference type="CDD" id="cd00093">
    <property type="entry name" value="HTH_XRE"/>
    <property type="match status" value="1"/>
</dbReference>
<dbReference type="RefSeq" id="WP_133771629.1">
    <property type="nucleotide sequence ID" value="NZ_SNZR01000013.1"/>
</dbReference>
<dbReference type="Pfam" id="PF00717">
    <property type="entry name" value="Peptidase_S24"/>
    <property type="match status" value="1"/>
</dbReference>
<keyword evidence="2" id="KW-0238">DNA-binding</keyword>